<protein>
    <recommendedName>
        <fullName evidence="4">BRCT domain-containing protein</fullName>
    </recommendedName>
</protein>
<evidence type="ECO:0000256" key="1">
    <source>
        <dbReference type="SAM" id="MobiDB-lite"/>
    </source>
</evidence>
<dbReference type="OrthoDB" id="273256at2759"/>
<evidence type="ECO:0000313" key="2">
    <source>
        <dbReference type="EMBL" id="CAD2217157.1"/>
    </source>
</evidence>
<evidence type="ECO:0008006" key="4">
    <source>
        <dbReference type="Google" id="ProtNLM"/>
    </source>
</evidence>
<keyword evidence="3" id="KW-1185">Reference proteome</keyword>
<feature type="region of interest" description="Disordered" evidence="1">
    <location>
        <begin position="239"/>
        <end position="273"/>
    </location>
</feature>
<gene>
    <name evidence="2" type="ORF">ADEAN_000463500</name>
</gene>
<dbReference type="Proteomes" id="UP000515908">
    <property type="component" value="Chromosome 08"/>
</dbReference>
<feature type="compositionally biased region" description="Basic and acidic residues" evidence="1">
    <location>
        <begin position="474"/>
        <end position="495"/>
    </location>
</feature>
<accession>A0A7G2CDX5</accession>
<name>A0A7G2CDX5_9TRYP</name>
<organism evidence="2 3">
    <name type="scientific">Angomonas deanei</name>
    <dbReference type="NCBI Taxonomy" id="59799"/>
    <lineage>
        <taxon>Eukaryota</taxon>
        <taxon>Discoba</taxon>
        <taxon>Euglenozoa</taxon>
        <taxon>Kinetoplastea</taxon>
        <taxon>Metakinetoplastina</taxon>
        <taxon>Trypanosomatida</taxon>
        <taxon>Trypanosomatidae</taxon>
        <taxon>Strigomonadinae</taxon>
        <taxon>Angomonas</taxon>
    </lineage>
</organism>
<feature type="region of interest" description="Disordered" evidence="1">
    <location>
        <begin position="448"/>
        <end position="500"/>
    </location>
</feature>
<reference evidence="2 3" key="1">
    <citation type="submission" date="2020-08" db="EMBL/GenBank/DDBJ databases">
        <authorList>
            <person name="Newling K."/>
            <person name="Davey J."/>
            <person name="Forrester S."/>
        </authorList>
    </citation>
    <scope>NUCLEOTIDE SEQUENCE [LARGE SCALE GENOMIC DNA]</scope>
    <source>
        <strain evidence="3">Crithidia deanei Carvalho (ATCC PRA-265)</strain>
    </source>
</reference>
<dbReference type="EMBL" id="LR877152">
    <property type="protein sequence ID" value="CAD2217157.1"/>
    <property type="molecule type" value="Genomic_DNA"/>
</dbReference>
<dbReference type="VEuPathDB" id="TriTrypDB:ADEAN_000463500"/>
<proteinExistence type="predicted"/>
<evidence type="ECO:0000313" key="3">
    <source>
        <dbReference type="Proteomes" id="UP000515908"/>
    </source>
</evidence>
<sequence>MKRGIHFYVSIDVLVSFSISATAEIDQLPGKISRKTLKVESGETVTITTMPHAELFIHTLHASGAQVHVYGNWSTHNLHLILKLFHWSKHVQDTRSLQLLPGLKRLNLFCVGCLAAEVHNSVVVAPVKEEWHESQRQLVVVDHDSTHSWQHTSVEDEHIPLHSLDLLYALSRCIGLAEWRLRYPLTPLVCCDAILSSTVLHYCRFFVSKEAWEISLVLQIAAAGGVLVEEAADATHIVVTSGEDEDVSSSSSSSSSSDDDDSTSSVSSASDRRRNVREHYKRLNQKAVLVTREWIVRSCQASRALDVFSRHADNGGEGLFQLGVFLSSILPPPDAKPLPFAQFIQMANHYGFDTSQVERGVEKQSCVQLAKLYGGIMSVRQTNGEGYALCRRERKGERDAVSDHLAFTAGQYQEYRKELYARYAEHRLSDNGSQTYAPLLVNQGTSMDSQVVPDVPTSTEQLPAKVPNSVPLETNKRPRQEVVEEKEEKRTRPETVKPQVSIKHDDTKTVDQKVVPSVVFDVRHKEHFFIHTYLVTSQQKAGLPDFLRKKYNLPTTNEAVLKDEIGGIRCAVFVKTVADEWRTKRAIEYNGQKLLVHGCAEEDRGLPMNLSLMMGP</sequence>
<dbReference type="AlphaFoldDB" id="A0A7G2CDX5"/>